<dbReference type="SUPFAM" id="SSF52540">
    <property type="entry name" value="P-loop containing nucleoside triphosphate hydrolases"/>
    <property type="match status" value="1"/>
</dbReference>
<protein>
    <submittedName>
        <fullName evidence="8">DNA-binding SARP family transcriptional activator/tetratricopeptide (TPR) repeat protein</fullName>
    </submittedName>
</protein>
<evidence type="ECO:0000313" key="8">
    <source>
        <dbReference type="EMBL" id="MBB6038657.1"/>
    </source>
</evidence>
<feature type="domain" description="OmpR/PhoB-type" evidence="7">
    <location>
        <begin position="7"/>
        <end position="110"/>
    </location>
</feature>
<evidence type="ECO:0000313" key="9">
    <source>
        <dbReference type="Proteomes" id="UP000548476"/>
    </source>
</evidence>
<dbReference type="CDD" id="cd15831">
    <property type="entry name" value="BTAD"/>
    <property type="match status" value="1"/>
</dbReference>
<dbReference type="EMBL" id="JACHGT010000017">
    <property type="protein sequence ID" value="MBB6038657.1"/>
    <property type="molecule type" value="Genomic_DNA"/>
</dbReference>
<accession>A0A841FZ75</accession>
<dbReference type="InterPro" id="IPR001867">
    <property type="entry name" value="OmpR/PhoB-type_DNA-bd"/>
</dbReference>
<dbReference type="SMART" id="SM01043">
    <property type="entry name" value="BTAD"/>
    <property type="match status" value="1"/>
</dbReference>
<feature type="repeat" description="TPR" evidence="5">
    <location>
        <begin position="731"/>
        <end position="764"/>
    </location>
</feature>
<dbReference type="GO" id="GO:0000160">
    <property type="term" value="P:phosphorelay signal transduction system"/>
    <property type="evidence" value="ECO:0007669"/>
    <property type="project" value="InterPro"/>
</dbReference>
<name>A0A841FZ75_9ACTN</name>
<feature type="DNA-binding region" description="OmpR/PhoB-type" evidence="6">
    <location>
        <begin position="7"/>
        <end position="110"/>
    </location>
</feature>
<dbReference type="GO" id="GO:0043531">
    <property type="term" value="F:ADP binding"/>
    <property type="evidence" value="ECO:0007669"/>
    <property type="project" value="InterPro"/>
</dbReference>
<dbReference type="SMART" id="SM00028">
    <property type="entry name" value="TPR"/>
    <property type="match status" value="5"/>
</dbReference>
<evidence type="ECO:0000256" key="2">
    <source>
        <dbReference type="ARBA" id="ARBA00023015"/>
    </source>
</evidence>
<dbReference type="InterPro" id="IPR011990">
    <property type="entry name" value="TPR-like_helical_dom_sf"/>
</dbReference>
<dbReference type="Pfam" id="PF03704">
    <property type="entry name" value="BTAD"/>
    <property type="match status" value="1"/>
</dbReference>
<evidence type="ECO:0000256" key="5">
    <source>
        <dbReference type="PROSITE-ProRule" id="PRU00339"/>
    </source>
</evidence>
<gene>
    <name evidence="8" type="ORF">HNR73_006543</name>
</gene>
<comment type="similarity">
    <text evidence="1">Belongs to the AfsR/DnrI/RedD regulatory family.</text>
</comment>
<dbReference type="InterPro" id="IPR027417">
    <property type="entry name" value="P-loop_NTPase"/>
</dbReference>
<keyword evidence="5" id="KW-0802">TPR repeat</keyword>
<dbReference type="Proteomes" id="UP000548476">
    <property type="component" value="Unassembled WGS sequence"/>
</dbReference>
<dbReference type="InterPro" id="IPR005158">
    <property type="entry name" value="BTAD"/>
</dbReference>
<comment type="caution">
    <text evidence="8">The sequence shown here is derived from an EMBL/GenBank/DDBJ whole genome shotgun (WGS) entry which is preliminary data.</text>
</comment>
<reference evidence="8 9" key="1">
    <citation type="submission" date="2020-08" db="EMBL/GenBank/DDBJ databases">
        <title>Genomic Encyclopedia of Type Strains, Phase IV (KMG-IV): sequencing the most valuable type-strain genomes for metagenomic binning, comparative biology and taxonomic classification.</title>
        <authorList>
            <person name="Goeker M."/>
        </authorList>
    </citation>
    <scope>NUCLEOTIDE SEQUENCE [LARGE SCALE GENOMIC DNA]</scope>
    <source>
        <strain evidence="8 9">YIM 65646</strain>
    </source>
</reference>
<keyword evidence="9" id="KW-1185">Reference proteome</keyword>
<dbReference type="AlphaFoldDB" id="A0A841FZ75"/>
<dbReference type="PANTHER" id="PTHR35807">
    <property type="entry name" value="TRANSCRIPTIONAL REGULATOR REDD-RELATED"/>
    <property type="match status" value="1"/>
</dbReference>
<sequence>MSDLAHTDVSTTPPGGTIEFGVLGPLRITSGGTELKMTSPRSRAFLALLLLNPGRQVSLYTFADAIWGADLPQNPRRAVQLCAVRVRAQLDRIGAGELVVTCPDGYRLDVPPERTDLGLVEARLREADAAADEGHTERELAAVTLALALWRGDPLADVPSDVLHREMAPGLREQQLRLVERRVDILLRNGTVADLVSELTTLTARHPLREGFCGRLMLALHRLGRRGEALDVYHRFRRLLREEFGTDPGEALQDLHATILTSRPDTGPDVARLPLPVPRELPSDLPSFAGRTEQRTALDGLLAMVDTSPGPVIGVVTGTAGVGKTSLAVHWARGIADEFPDGQLFADLRGYHPGQALSAHRVQSRFLRALGVRGENIPTDPDELTALYRSTLDGRRMLLMLDNAGSADQVRPLLPGTAGCLVVITSRDVLISLIASDGAHRVNLDLFSLTEARELLTRRLGPRRLAVEARAADDIIAASARLPLALAIAAARAVIDGDTRLSVLAAQLRDGLDAFDTDSATTDVRAVFSWSYRALSADAARMLRLLGLHPGPQVTMAAAASLAGLSPEEAEVKLAELARAHLVIEQRPGRFALHDLMREYAVELAAAEDAGTDRDRAVRRLLDHYLHNGYTAINVIDPMLTGEGPADALPEVVLEKMSDREAAMHWITAEQEVLVSILDWAADAGFDRQVWQLVWVLVPYFDRHGNSAQCVKCLRAALKAGERLGEPLMRARAHRGLGNLYFRTAQVEDAERHLETALALYRDNRDEFGEAHVEMGLAAFREHQGRHPEALEHALRALELHRRLGDAGSHANALNSVACCYIQVGQHQLALDHGRRALAAFRELKAPDAESAALDTIGDAYQKLRRFTDAIDSYHEAIRLARQTENRAYAARSLINLGDTYEAMNDPDAARRAWREAESIVEEIRHPFLETVRARLAGSAARNGSG</sequence>
<keyword evidence="3 6" id="KW-0238">DNA-binding</keyword>
<dbReference type="Gene3D" id="1.10.10.10">
    <property type="entry name" value="Winged helix-like DNA-binding domain superfamily/Winged helix DNA-binding domain"/>
    <property type="match status" value="1"/>
</dbReference>
<dbReference type="PROSITE" id="PS51755">
    <property type="entry name" value="OMPR_PHOB"/>
    <property type="match status" value="1"/>
</dbReference>
<dbReference type="GO" id="GO:0003677">
    <property type="term" value="F:DNA binding"/>
    <property type="evidence" value="ECO:0007669"/>
    <property type="project" value="UniProtKB-UniRule"/>
</dbReference>
<dbReference type="Pfam" id="PF00931">
    <property type="entry name" value="NB-ARC"/>
    <property type="match status" value="1"/>
</dbReference>
<evidence type="ECO:0000256" key="3">
    <source>
        <dbReference type="ARBA" id="ARBA00023125"/>
    </source>
</evidence>
<dbReference type="SUPFAM" id="SSF46894">
    <property type="entry name" value="C-terminal effector domain of the bipartite response regulators"/>
    <property type="match status" value="1"/>
</dbReference>
<dbReference type="SUPFAM" id="SSF48452">
    <property type="entry name" value="TPR-like"/>
    <property type="match status" value="3"/>
</dbReference>
<dbReference type="InterPro" id="IPR019734">
    <property type="entry name" value="TPR_rpt"/>
</dbReference>
<dbReference type="Pfam" id="PF13424">
    <property type="entry name" value="TPR_12"/>
    <property type="match status" value="2"/>
</dbReference>
<evidence type="ECO:0000256" key="6">
    <source>
        <dbReference type="PROSITE-ProRule" id="PRU01091"/>
    </source>
</evidence>
<dbReference type="Gene3D" id="1.25.40.10">
    <property type="entry name" value="Tetratricopeptide repeat domain"/>
    <property type="match status" value="2"/>
</dbReference>
<dbReference type="InterPro" id="IPR036388">
    <property type="entry name" value="WH-like_DNA-bd_sf"/>
</dbReference>
<proteinExistence type="inferred from homology"/>
<evidence type="ECO:0000259" key="7">
    <source>
        <dbReference type="PROSITE" id="PS51755"/>
    </source>
</evidence>
<dbReference type="InterPro" id="IPR051677">
    <property type="entry name" value="AfsR-DnrI-RedD_regulator"/>
</dbReference>
<evidence type="ECO:0000256" key="1">
    <source>
        <dbReference type="ARBA" id="ARBA00005820"/>
    </source>
</evidence>
<dbReference type="SMART" id="SM00862">
    <property type="entry name" value="Trans_reg_C"/>
    <property type="match status" value="1"/>
</dbReference>
<dbReference type="Gene3D" id="3.40.50.300">
    <property type="entry name" value="P-loop containing nucleotide triphosphate hydrolases"/>
    <property type="match status" value="1"/>
</dbReference>
<keyword evidence="4" id="KW-0804">Transcription</keyword>
<dbReference type="InterPro" id="IPR002182">
    <property type="entry name" value="NB-ARC"/>
</dbReference>
<organism evidence="8 9">
    <name type="scientific">Phytomonospora endophytica</name>
    <dbReference type="NCBI Taxonomy" id="714109"/>
    <lineage>
        <taxon>Bacteria</taxon>
        <taxon>Bacillati</taxon>
        <taxon>Actinomycetota</taxon>
        <taxon>Actinomycetes</taxon>
        <taxon>Micromonosporales</taxon>
        <taxon>Micromonosporaceae</taxon>
        <taxon>Phytomonospora</taxon>
    </lineage>
</organism>
<evidence type="ECO:0000256" key="4">
    <source>
        <dbReference type="ARBA" id="ARBA00023163"/>
    </source>
</evidence>
<dbReference type="GO" id="GO:0006355">
    <property type="term" value="P:regulation of DNA-templated transcription"/>
    <property type="evidence" value="ECO:0007669"/>
    <property type="project" value="InterPro"/>
</dbReference>
<keyword evidence="2" id="KW-0805">Transcription regulation</keyword>
<dbReference type="PROSITE" id="PS50005">
    <property type="entry name" value="TPR"/>
    <property type="match status" value="2"/>
</dbReference>
<feature type="repeat" description="TPR" evidence="5">
    <location>
        <begin position="851"/>
        <end position="884"/>
    </location>
</feature>
<dbReference type="InterPro" id="IPR016032">
    <property type="entry name" value="Sig_transdc_resp-reg_C-effctor"/>
</dbReference>
<dbReference type="PANTHER" id="PTHR35807:SF1">
    <property type="entry name" value="TRANSCRIPTIONAL REGULATOR REDD"/>
    <property type="match status" value="1"/>
</dbReference>